<reference evidence="3" key="1">
    <citation type="journal article" date="2023" name="PLoS Negl. Trop. Dis.">
        <title>A genome sequence for Biomphalaria pfeifferi, the major vector snail for the human-infecting parasite Schistosoma mansoni.</title>
        <authorList>
            <person name="Bu L."/>
            <person name="Lu L."/>
            <person name="Laidemitt M.R."/>
            <person name="Zhang S.M."/>
            <person name="Mutuku M."/>
            <person name="Mkoji G."/>
            <person name="Steinauer M."/>
            <person name="Loker E.S."/>
        </authorList>
    </citation>
    <scope>NUCLEOTIDE SEQUENCE</scope>
    <source>
        <strain evidence="3">KasaAsao</strain>
    </source>
</reference>
<dbReference type="Proteomes" id="UP001233172">
    <property type="component" value="Unassembled WGS sequence"/>
</dbReference>
<dbReference type="PRINTS" id="PR01217">
    <property type="entry name" value="PRICHEXTENSN"/>
</dbReference>
<feature type="compositionally biased region" description="Low complexity" evidence="1">
    <location>
        <begin position="297"/>
        <end position="458"/>
    </location>
</feature>
<evidence type="ECO:0000256" key="1">
    <source>
        <dbReference type="SAM" id="MobiDB-lite"/>
    </source>
</evidence>
<comment type="caution">
    <text evidence="3">The sequence shown here is derived from an EMBL/GenBank/DDBJ whole genome shotgun (WGS) entry which is preliminary data.</text>
</comment>
<gene>
    <name evidence="3" type="ORF">Bpfe_003857</name>
</gene>
<evidence type="ECO:0000313" key="3">
    <source>
        <dbReference type="EMBL" id="KAK0066425.1"/>
    </source>
</evidence>
<dbReference type="PANTHER" id="PTHR46599:SF3">
    <property type="entry name" value="PIGGYBAC TRANSPOSABLE ELEMENT-DERIVED PROTEIN 4"/>
    <property type="match status" value="1"/>
</dbReference>
<evidence type="ECO:0000259" key="2">
    <source>
        <dbReference type="Pfam" id="PF13843"/>
    </source>
</evidence>
<dbReference type="PANTHER" id="PTHR46599">
    <property type="entry name" value="PIGGYBAC TRANSPOSABLE ELEMENT-DERIVED PROTEIN 4"/>
    <property type="match status" value="1"/>
</dbReference>
<sequence length="724" mass="77449">MAQDLSSDEEIEYISSEDEEWIEEDFRDDENIQPNFNEQRNYGSYDDLDQIPHAIPAFRPERPPGAHFPESVTRQNRRNYLTPLSIFKLFFTEALVEMLCKFTNENAAATGPTKPSMYKNWKDIDVEEFYIFMGLLMYMGLVQVPNFKLYWNGKSLFNENKNVAASQMSSEALAQVLASRGFSVSSPKGADVLQISPGVSQISQPQPSVQVVITTTARATPAPVAVLPASATLPPASPSNPTLVIQPSEVYTAATTTTTLSTTMTPPPAPSPVVIQPRLLVQTDAHASSPATPAPFTTSISTTLTPSTTVQTTLLTTPSTTTTTPSTTTTTPSTTTTTPSTTTTTPSTTTTTPSTTTTTPSTTTTTPSTTTTTPSTTTTTPSTTTTTPSTTTSTTTPFTTTPSTTTTSTTTTSTTTTPSTTTTTASSTTITPSTTTTTQSTTSTTPFTTTTTPPRTTTLLNSPLNVSSETPSTPQTNAQSTAAPPPVVTNPPVGDTKLKIILRPMSLTGATFIGCNYTDPNPPPVLIIFRVEPLKDPMPLVIFPRNASMVLHETLDTTMYKAAAQLTGLSKLFALQISRVKCQDLKSYTCYIPATPETPEMISEGHSVMSLPKEIQNVTALVPSKILVGQSTRMACTSIEMTNKTVSWELMPPQGTSFSPFEFPGQRHVPTQLNITSDFNCNIYGSNLLVQQTFDLSLNGSKVRCVSGTTGATSSPVTLNISTS</sequence>
<proteinExistence type="predicted"/>
<keyword evidence="4" id="KW-1185">Reference proteome</keyword>
<evidence type="ECO:0000313" key="4">
    <source>
        <dbReference type="Proteomes" id="UP001233172"/>
    </source>
</evidence>
<organism evidence="3 4">
    <name type="scientific">Biomphalaria pfeifferi</name>
    <name type="common">Bloodfluke planorb</name>
    <name type="synonym">Freshwater snail</name>
    <dbReference type="NCBI Taxonomy" id="112525"/>
    <lineage>
        <taxon>Eukaryota</taxon>
        <taxon>Metazoa</taxon>
        <taxon>Spiralia</taxon>
        <taxon>Lophotrochozoa</taxon>
        <taxon>Mollusca</taxon>
        <taxon>Gastropoda</taxon>
        <taxon>Heterobranchia</taxon>
        <taxon>Euthyneura</taxon>
        <taxon>Panpulmonata</taxon>
        <taxon>Hygrophila</taxon>
        <taxon>Lymnaeoidea</taxon>
        <taxon>Planorbidae</taxon>
        <taxon>Biomphalaria</taxon>
    </lineage>
</organism>
<reference evidence="3" key="2">
    <citation type="submission" date="2023-04" db="EMBL/GenBank/DDBJ databases">
        <authorList>
            <person name="Bu L."/>
            <person name="Lu L."/>
            <person name="Laidemitt M.R."/>
            <person name="Zhang S.M."/>
            <person name="Mutuku M."/>
            <person name="Mkoji G."/>
            <person name="Steinauer M."/>
            <person name="Loker E.S."/>
        </authorList>
    </citation>
    <scope>NUCLEOTIDE SEQUENCE</scope>
    <source>
        <strain evidence="3">KasaAsao</strain>
        <tissue evidence="3">Whole Snail</tissue>
    </source>
</reference>
<protein>
    <submittedName>
        <fullName evidence="3">Mucin-2</fullName>
    </submittedName>
</protein>
<feature type="compositionally biased region" description="Polar residues" evidence="1">
    <location>
        <begin position="459"/>
        <end position="480"/>
    </location>
</feature>
<name>A0AAD8FJA7_BIOPF</name>
<feature type="domain" description="PiggyBac transposable element-derived protein" evidence="2">
    <location>
        <begin position="82"/>
        <end position="171"/>
    </location>
</feature>
<dbReference type="AlphaFoldDB" id="A0AAD8FJA7"/>
<dbReference type="EMBL" id="JASAOG010000010">
    <property type="protein sequence ID" value="KAK0066425.1"/>
    <property type="molecule type" value="Genomic_DNA"/>
</dbReference>
<dbReference type="Pfam" id="PF13843">
    <property type="entry name" value="DDE_Tnp_1_7"/>
    <property type="match status" value="1"/>
</dbReference>
<accession>A0AAD8FJA7</accession>
<feature type="region of interest" description="Disordered" evidence="1">
    <location>
        <begin position="285"/>
        <end position="492"/>
    </location>
</feature>
<dbReference type="InterPro" id="IPR029526">
    <property type="entry name" value="PGBD"/>
</dbReference>